<sequence length="489" mass="53555">MTKYPMTSPTKSTTRPRVYSSARYFPTVTPSSITIFISLLQKTLRRRAPLPLPIPLPMTSDRFSAAGGRRFPILRPLPILLLSLSPLLAIITILSFHRSSVNPLISLPGHFKSLPSLSFLGLRLQSDLPIPPETKRRRRLGRSSIAICLVGGARRFEITGPSIVKNLLLEYPNADLFLHSPFDKDAFKFLLLKSAPRIAGVRIFDPSLIPATESQIRVLSPQGSPNGIQGLLQYFNLVEGCLSLISAYESRHNFTYEWIVRTRVDGYWAGPLDPSAFRPAVYVVPPGSRFGGLNDRLGVGDRTSSAAALSRLSLIPRLDAAGYKNLNSESAFKAQLTISKVRAEEMPQPFCVVSDRRYGFPPGRRGVPVASMGRSAPLNGAKCRPCAPAFGSECLKLDGGWSSPEWKEGGIEICNATGAWEEGWESVFDGMAGDVAAIDRRQVMAAEQIGCVEDFEGLRRRTEIWDVPPATEVCRLGLSESGSTSKLGI</sequence>
<dbReference type="Proteomes" id="UP001412067">
    <property type="component" value="Unassembled WGS sequence"/>
</dbReference>
<dbReference type="PANTHER" id="PTHR35112:SF1">
    <property type="entry name" value="RING_FYVE_PHD ZINC FINGER SUPERFAMILY PROTEIN"/>
    <property type="match status" value="1"/>
</dbReference>
<dbReference type="InterPro" id="IPR056698">
    <property type="entry name" value="DUF7796"/>
</dbReference>
<evidence type="ECO:0000259" key="2">
    <source>
        <dbReference type="Pfam" id="PF25072"/>
    </source>
</evidence>
<keyword evidence="1" id="KW-0812">Transmembrane</keyword>
<organism evidence="3 4">
    <name type="scientific">Platanthera guangdongensis</name>
    <dbReference type="NCBI Taxonomy" id="2320717"/>
    <lineage>
        <taxon>Eukaryota</taxon>
        <taxon>Viridiplantae</taxon>
        <taxon>Streptophyta</taxon>
        <taxon>Embryophyta</taxon>
        <taxon>Tracheophyta</taxon>
        <taxon>Spermatophyta</taxon>
        <taxon>Magnoliopsida</taxon>
        <taxon>Liliopsida</taxon>
        <taxon>Asparagales</taxon>
        <taxon>Orchidaceae</taxon>
        <taxon>Orchidoideae</taxon>
        <taxon>Orchideae</taxon>
        <taxon>Orchidinae</taxon>
        <taxon>Platanthera</taxon>
    </lineage>
</organism>
<keyword evidence="4" id="KW-1185">Reference proteome</keyword>
<evidence type="ECO:0000256" key="1">
    <source>
        <dbReference type="SAM" id="Phobius"/>
    </source>
</evidence>
<comment type="caution">
    <text evidence="3">The sequence shown here is derived from an EMBL/GenBank/DDBJ whole genome shotgun (WGS) entry which is preliminary data.</text>
</comment>
<keyword evidence="1" id="KW-1133">Transmembrane helix</keyword>
<feature type="domain" description="DUF7796" evidence="2">
    <location>
        <begin position="142"/>
        <end position="479"/>
    </location>
</feature>
<accession>A0ABR2LZD2</accession>
<dbReference type="PANTHER" id="PTHR35112">
    <property type="entry name" value="OS08G0360500 PROTEIN"/>
    <property type="match status" value="1"/>
</dbReference>
<protein>
    <recommendedName>
        <fullName evidence="2">DUF7796 domain-containing protein</fullName>
    </recommendedName>
</protein>
<keyword evidence="1" id="KW-0472">Membrane</keyword>
<feature type="transmembrane region" description="Helical" evidence="1">
    <location>
        <begin position="79"/>
        <end position="97"/>
    </location>
</feature>
<dbReference type="EMBL" id="JBBWWR010000013">
    <property type="protein sequence ID" value="KAK8955592.1"/>
    <property type="molecule type" value="Genomic_DNA"/>
</dbReference>
<reference evidence="3 4" key="1">
    <citation type="journal article" date="2022" name="Nat. Plants">
        <title>Genomes of leafy and leafless Platanthera orchids illuminate the evolution of mycoheterotrophy.</title>
        <authorList>
            <person name="Li M.H."/>
            <person name="Liu K.W."/>
            <person name="Li Z."/>
            <person name="Lu H.C."/>
            <person name="Ye Q.L."/>
            <person name="Zhang D."/>
            <person name="Wang J.Y."/>
            <person name="Li Y.F."/>
            <person name="Zhong Z.M."/>
            <person name="Liu X."/>
            <person name="Yu X."/>
            <person name="Liu D.K."/>
            <person name="Tu X.D."/>
            <person name="Liu B."/>
            <person name="Hao Y."/>
            <person name="Liao X.Y."/>
            <person name="Jiang Y.T."/>
            <person name="Sun W.H."/>
            <person name="Chen J."/>
            <person name="Chen Y.Q."/>
            <person name="Ai Y."/>
            <person name="Zhai J.W."/>
            <person name="Wu S.S."/>
            <person name="Zhou Z."/>
            <person name="Hsiao Y.Y."/>
            <person name="Wu W.L."/>
            <person name="Chen Y.Y."/>
            <person name="Lin Y.F."/>
            <person name="Hsu J.L."/>
            <person name="Li C.Y."/>
            <person name="Wang Z.W."/>
            <person name="Zhao X."/>
            <person name="Zhong W.Y."/>
            <person name="Ma X.K."/>
            <person name="Ma L."/>
            <person name="Huang J."/>
            <person name="Chen G.Z."/>
            <person name="Huang M.Z."/>
            <person name="Huang L."/>
            <person name="Peng D.H."/>
            <person name="Luo Y.B."/>
            <person name="Zou S.Q."/>
            <person name="Chen S.P."/>
            <person name="Lan S."/>
            <person name="Tsai W.C."/>
            <person name="Van de Peer Y."/>
            <person name="Liu Z.J."/>
        </authorList>
    </citation>
    <scope>NUCLEOTIDE SEQUENCE [LARGE SCALE GENOMIC DNA]</scope>
    <source>
        <strain evidence="3">Lor288</strain>
    </source>
</reference>
<dbReference type="Pfam" id="PF25072">
    <property type="entry name" value="DUF7796"/>
    <property type="match status" value="1"/>
</dbReference>
<evidence type="ECO:0000313" key="4">
    <source>
        <dbReference type="Proteomes" id="UP001412067"/>
    </source>
</evidence>
<proteinExistence type="predicted"/>
<gene>
    <name evidence="3" type="ORF">KSP40_PGU021384</name>
</gene>
<evidence type="ECO:0000313" key="3">
    <source>
        <dbReference type="EMBL" id="KAK8955592.1"/>
    </source>
</evidence>
<name>A0ABR2LZD2_9ASPA</name>